<keyword evidence="1" id="KW-0812">Transmembrane</keyword>
<feature type="transmembrane region" description="Helical" evidence="1">
    <location>
        <begin position="191"/>
        <end position="208"/>
    </location>
</feature>
<feature type="transmembrane region" description="Helical" evidence="1">
    <location>
        <begin position="25"/>
        <end position="46"/>
    </location>
</feature>
<keyword evidence="1" id="KW-0472">Membrane</keyword>
<feature type="transmembrane region" description="Helical" evidence="1">
    <location>
        <begin position="137"/>
        <end position="157"/>
    </location>
</feature>
<evidence type="ECO:0000313" key="2">
    <source>
        <dbReference type="EMBL" id="SFG48235.1"/>
    </source>
</evidence>
<dbReference type="EMBL" id="FOOG01000047">
    <property type="protein sequence ID" value="SFG48235.1"/>
    <property type="molecule type" value="Genomic_DNA"/>
</dbReference>
<dbReference type="GO" id="GO:0016020">
    <property type="term" value="C:membrane"/>
    <property type="evidence" value="ECO:0007669"/>
    <property type="project" value="InterPro"/>
</dbReference>
<evidence type="ECO:0000256" key="1">
    <source>
        <dbReference type="SAM" id="Phobius"/>
    </source>
</evidence>
<proteinExistence type="predicted"/>
<dbReference type="Proteomes" id="UP000198897">
    <property type="component" value="Unassembled WGS sequence"/>
</dbReference>
<dbReference type="OrthoDB" id="2447941at2"/>
<name>A0A1I2S5Q7_9BACI</name>
<reference evidence="3" key="1">
    <citation type="submission" date="2016-10" db="EMBL/GenBank/DDBJ databases">
        <authorList>
            <person name="Varghese N."/>
            <person name="Submissions S."/>
        </authorList>
    </citation>
    <scope>NUCLEOTIDE SEQUENCE [LARGE SCALE GENOMIC DNA]</scope>
    <source>
        <strain evidence="3">FP5</strain>
    </source>
</reference>
<organism evidence="2 3">
    <name type="scientific">Halobacillus alkaliphilus</name>
    <dbReference type="NCBI Taxonomy" id="396056"/>
    <lineage>
        <taxon>Bacteria</taxon>
        <taxon>Bacillati</taxon>
        <taxon>Bacillota</taxon>
        <taxon>Bacilli</taxon>
        <taxon>Bacillales</taxon>
        <taxon>Bacillaceae</taxon>
        <taxon>Halobacillus</taxon>
    </lineage>
</organism>
<evidence type="ECO:0000313" key="3">
    <source>
        <dbReference type="Proteomes" id="UP000198897"/>
    </source>
</evidence>
<keyword evidence="1" id="KW-1133">Transmembrane helix</keyword>
<dbReference type="AlphaFoldDB" id="A0A1I2S5Q7"/>
<dbReference type="Pfam" id="PF05975">
    <property type="entry name" value="EcsB"/>
    <property type="match status" value="1"/>
</dbReference>
<sequence>MINAKEFWNRRFSEHMKETSRYLKYIFNGHIAVALFFFLSALAYYYQQWLAALPEAFPTAWVVGIAFGLIASYSPVRTLLKEPDLVFLLPAEYQLDTYFKRSLYYSFIIQIYTVLLVAAALGPLYFASYPDLGSRHYLVMIGVVFVVKIWNMLSNWWMLKERNARIRNIDQVVKVALNVMIFYFLSQGEWLYASIVTILLAALVLYTYSLSSKKAGLAWDLLVEKDQQRMRTFYRIANMFTDVPHLKNTVKKRHSLVRALLAPVTYKQSRAFTYLYRITFIRSSDYLGMYLRLMVIGGLAIWFVPNIWMKIAFAILFLYLSAFQMMTLWNHHRTNIWLDLYPIKKEWKQGALLEWLRQIMLFQTFVFGVLFIIQWNLLGLLIVWIGGSAFSIAFIQSYVKQKLT</sequence>
<accession>A0A1I2S5Q7</accession>
<dbReference type="PIRSF" id="PIRSF037259">
    <property type="entry name" value="EcsB_ABC"/>
    <property type="match status" value="1"/>
</dbReference>
<dbReference type="RefSeq" id="WP_089754145.1">
    <property type="nucleotide sequence ID" value="NZ_FOOG01000047.1"/>
</dbReference>
<feature type="transmembrane region" description="Helical" evidence="1">
    <location>
        <begin position="58"/>
        <end position="76"/>
    </location>
</feature>
<gene>
    <name evidence="2" type="ORF">SAMN05216353_14726</name>
</gene>
<dbReference type="InterPro" id="IPR010288">
    <property type="entry name" value="EcsB_ABC"/>
</dbReference>
<protein>
    <submittedName>
        <fullName evidence="2">ABC-2 type transport system permease protein</fullName>
    </submittedName>
</protein>
<feature type="transmembrane region" description="Helical" evidence="1">
    <location>
        <begin position="103"/>
        <end position="125"/>
    </location>
</feature>
<keyword evidence="3" id="KW-1185">Reference proteome</keyword>